<comment type="similarity">
    <text evidence="2 7">Belongs to the NSE4 family.</text>
</comment>
<feature type="compositionally biased region" description="Basic and acidic residues" evidence="8">
    <location>
        <begin position="275"/>
        <end position="296"/>
    </location>
</feature>
<dbReference type="GO" id="GO:0006281">
    <property type="term" value="P:DNA repair"/>
    <property type="evidence" value="ECO:0007669"/>
    <property type="project" value="UniProtKB-UniRule"/>
</dbReference>
<evidence type="ECO:0000256" key="8">
    <source>
        <dbReference type="SAM" id="MobiDB-lite"/>
    </source>
</evidence>
<feature type="compositionally biased region" description="Low complexity" evidence="8">
    <location>
        <begin position="81"/>
        <end position="95"/>
    </location>
</feature>
<feature type="domain" description="Nse4/EID protein Nse3/MAGE-binding" evidence="10">
    <location>
        <begin position="175"/>
        <end position="229"/>
    </location>
</feature>
<reference evidence="11 12" key="1">
    <citation type="submission" date="2014-11" db="EMBL/GenBank/DDBJ databases">
        <authorList>
            <person name="Wibberg Daniel"/>
        </authorList>
    </citation>
    <scope>NUCLEOTIDE SEQUENCE [LARGE SCALE GENOMIC DNA]</scope>
    <source>
        <strain evidence="11">Rhizoctonia solani AG1-IB 7/3/14</strain>
    </source>
</reference>
<protein>
    <recommendedName>
        <fullName evidence="7">Non-structural maintenance of chromosomes element 4</fullName>
    </recommendedName>
</protein>
<dbReference type="PANTHER" id="PTHR16140:SF0">
    <property type="entry name" value="NON-STRUCTURAL MAINTENANCE OF CHROMOSOMES ELEMENT 4"/>
    <property type="match status" value="1"/>
</dbReference>
<proteinExistence type="inferred from homology"/>
<dbReference type="OrthoDB" id="361242at2759"/>
<feature type="region of interest" description="Disordered" evidence="8">
    <location>
        <begin position="46"/>
        <end position="117"/>
    </location>
</feature>
<comment type="function">
    <text evidence="7">Component of the SMC5-SMC6 complex, that promotes sister chromatid alignment after DNA damage and facilitates double-stranded DNA breaks (DSBs) repair via homologous recombination between sister chromatids.</text>
</comment>
<dbReference type="PANTHER" id="PTHR16140">
    <property type="entry name" value="NON-STRUCTURAL MAINTENANCE OF CHROMOSOMES ELEMENT 4"/>
    <property type="match status" value="1"/>
</dbReference>
<evidence type="ECO:0000256" key="7">
    <source>
        <dbReference type="RuleBase" id="RU365071"/>
    </source>
</evidence>
<sequence length="423" mass="48405">MYYPHYMTSLHCVVAFEVHGLFVYDTNKSAFDRTRSLDEIRAAEDLSRATTPLNPIMPRSQATGRNRPESDEDMGDIEWSQTQRKTQTQTQTQTQKGKERATGHDGGDKNFLTYDPDMPESAKREVRVAYRQLMDAAIEHGKDAKHISMDDMRQALTKANDAFSRVKGPSEAILDSHLLLNFASLTTQKAKSLKHDAGGFDDQDFVAQLVTFLGGRRADVQPEQDDEEDLDGPQWLAWGKLTPKVMARSRAAPAMDFMLGPLSVEQKKRQATQRAKFDRNKKEEVKPEELAAEDLKRSENETSENIKLVYRRLEECQRINFFKFVINPTSFGQSVENMFYVSFMIRDAKIAFEVVDDEPFIYACDPPDQNDYAEGGIQKRQLVMELDVATWKRAIEVFNITKPTIPTRDYTRDMQAPGKKGWY</sequence>
<dbReference type="Proteomes" id="UP000059188">
    <property type="component" value="Unassembled WGS sequence"/>
</dbReference>
<dbReference type="STRING" id="1108050.A0A0B7FMA1"/>
<feature type="compositionally biased region" description="Basic and acidic residues" evidence="8">
    <location>
        <begin position="96"/>
        <end position="108"/>
    </location>
</feature>
<organism evidence="11 12">
    <name type="scientific">Thanatephorus cucumeris (strain AG1-IB / isolate 7/3/14)</name>
    <name type="common">Lettuce bottom rot fungus</name>
    <name type="synonym">Rhizoctonia solani</name>
    <dbReference type="NCBI Taxonomy" id="1108050"/>
    <lineage>
        <taxon>Eukaryota</taxon>
        <taxon>Fungi</taxon>
        <taxon>Dikarya</taxon>
        <taxon>Basidiomycota</taxon>
        <taxon>Agaricomycotina</taxon>
        <taxon>Agaricomycetes</taxon>
        <taxon>Cantharellales</taxon>
        <taxon>Ceratobasidiaceae</taxon>
        <taxon>Rhizoctonia</taxon>
        <taxon>Rhizoctonia solani AG-1</taxon>
    </lineage>
</organism>
<evidence type="ECO:0000256" key="4">
    <source>
        <dbReference type="ARBA" id="ARBA00023172"/>
    </source>
</evidence>
<evidence type="ECO:0000256" key="5">
    <source>
        <dbReference type="ARBA" id="ARBA00023204"/>
    </source>
</evidence>
<evidence type="ECO:0000259" key="9">
    <source>
        <dbReference type="Pfam" id="PF08743"/>
    </source>
</evidence>
<evidence type="ECO:0000256" key="1">
    <source>
        <dbReference type="ARBA" id="ARBA00004123"/>
    </source>
</evidence>
<dbReference type="Pfam" id="PF08743">
    <property type="entry name" value="Nse4_C"/>
    <property type="match status" value="1"/>
</dbReference>
<keyword evidence="6 7" id="KW-0539">Nucleus</keyword>
<dbReference type="InterPro" id="IPR029225">
    <property type="entry name" value="Nse4_Nse3-bd"/>
</dbReference>
<accession>A0A0B7FMA1</accession>
<keyword evidence="3 7" id="KW-0227">DNA damage</keyword>
<evidence type="ECO:0000256" key="3">
    <source>
        <dbReference type="ARBA" id="ARBA00022763"/>
    </source>
</evidence>
<evidence type="ECO:0000259" key="10">
    <source>
        <dbReference type="Pfam" id="PF15412"/>
    </source>
</evidence>
<keyword evidence="12" id="KW-1185">Reference proteome</keyword>
<comment type="subunit">
    <text evidence="7">Component of the SMC5-SMC6 complex.</text>
</comment>
<dbReference type="GO" id="GO:0030915">
    <property type="term" value="C:Smc5-Smc6 complex"/>
    <property type="evidence" value="ECO:0007669"/>
    <property type="project" value="UniProtKB-UniRule"/>
</dbReference>
<gene>
    <name evidence="11" type="ORF">RSOLAG1IB_08844</name>
</gene>
<dbReference type="EMBL" id="LN679134">
    <property type="protein sequence ID" value="CEL58815.1"/>
    <property type="molecule type" value="Genomic_DNA"/>
</dbReference>
<keyword evidence="5 7" id="KW-0234">DNA repair</keyword>
<dbReference type="AlphaFoldDB" id="A0A0B7FMA1"/>
<evidence type="ECO:0000313" key="12">
    <source>
        <dbReference type="Proteomes" id="UP000059188"/>
    </source>
</evidence>
<feature type="region of interest" description="Disordered" evidence="8">
    <location>
        <begin position="270"/>
        <end position="296"/>
    </location>
</feature>
<evidence type="ECO:0000256" key="2">
    <source>
        <dbReference type="ARBA" id="ARBA00008997"/>
    </source>
</evidence>
<dbReference type="InterPro" id="IPR027786">
    <property type="entry name" value="Nse4/EID"/>
</dbReference>
<dbReference type="InterPro" id="IPR014854">
    <property type="entry name" value="Nse4_C"/>
</dbReference>
<dbReference type="GO" id="GO:0006310">
    <property type="term" value="P:DNA recombination"/>
    <property type="evidence" value="ECO:0007669"/>
    <property type="project" value="UniProtKB-UniRule"/>
</dbReference>
<comment type="subcellular location">
    <subcellularLocation>
        <location evidence="1 7">Nucleus</location>
    </subcellularLocation>
</comment>
<keyword evidence="4 7" id="KW-0233">DNA recombination</keyword>
<dbReference type="GO" id="GO:0005634">
    <property type="term" value="C:nucleus"/>
    <property type="evidence" value="ECO:0007669"/>
    <property type="project" value="UniProtKB-SubCell"/>
</dbReference>
<dbReference type="Pfam" id="PF15412">
    <property type="entry name" value="Nse4-Nse3_bdg"/>
    <property type="match status" value="1"/>
</dbReference>
<evidence type="ECO:0000313" key="11">
    <source>
        <dbReference type="EMBL" id="CEL58815.1"/>
    </source>
</evidence>
<evidence type="ECO:0000256" key="6">
    <source>
        <dbReference type="ARBA" id="ARBA00023242"/>
    </source>
</evidence>
<name>A0A0B7FMA1_THACB</name>
<feature type="domain" description="Non-structural maintenance of chromosome element 4 C-terminal" evidence="9">
    <location>
        <begin position="319"/>
        <end position="405"/>
    </location>
</feature>